<dbReference type="GO" id="GO:0008360">
    <property type="term" value="P:regulation of cell shape"/>
    <property type="evidence" value="ECO:0007669"/>
    <property type="project" value="UniProtKB-KW"/>
</dbReference>
<dbReference type="GO" id="GO:0009252">
    <property type="term" value="P:peptidoglycan biosynthetic process"/>
    <property type="evidence" value="ECO:0007669"/>
    <property type="project" value="UniProtKB-KW"/>
</dbReference>
<dbReference type="GO" id="GO:0005886">
    <property type="term" value="C:plasma membrane"/>
    <property type="evidence" value="ECO:0007669"/>
    <property type="project" value="UniProtKB-SubCell"/>
</dbReference>
<name>A0A1F5SZG6_9BACT</name>
<dbReference type="Pfam" id="PF03717">
    <property type="entry name" value="PBP_dimer"/>
    <property type="match status" value="2"/>
</dbReference>
<evidence type="ECO:0000256" key="10">
    <source>
        <dbReference type="ARBA" id="ARBA00022989"/>
    </source>
</evidence>
<evidence type="ECO:0000256" key="6">
    <source>
        <dbReference type="ARBA" id="ARBA00022692"/>
    </source>
</evidence>
<gene>
    <name evidence="16" type="ORF">A2478_03995</name>
</gene>
<dbReference type="GO" id="GO:0071972">
    <property type="term" value="F:peptidoglycan L,D-transpeptidase activity"/>
    <property type="evidence" value="ECO:0007669"/>
    <property type="project" value="TreeGrafter"/>
</dbReference>
<dbReference type="EMBL" id="MFGJ01000007">
    <property type="protein sequence ID" value="OGF31621.1"/>
    <property type="molecule type" value="Genomic_DNA"/>
</dbReference>
<accession>A0A1F5SZG6</accession>
<keyword evidence="12" id="KW-0961">Cell wall biogenesis/degradation</keyword>
<dbReference type="InterPro" id="IPR036138">
    <property type="entry name" value="PBP_dimer_sf"/>
</dbReference>
<dbReference type="InterPro" id="IPR001460">
    <property type="entry name" value="PCN-bd_Tpept"/>
</dbReference>
<evidence type="ECO:0000256" key="4">
    <source>
        <dbReference type="ARBA" id="ARBA00022519"/>
    </source>
</evidence>
<feature type="domain" description="Penicillin-binding protein transpeptidase" evidence="14">
    <location>
        <begin position="348"/>
        <end position="674"/>
    </location>
</feature>
<dbReference type="SUPFAM" id="SSF56601">
    <property type="entry name" value="beta-lactamase/transpeptidase-like"/>
    <property type="match status" value="1"/>
</dbReference>
<keyword evidence="6 13" id="KW-0812">Transmembrane</keyword>
<dbReference type="GO" id="GO:0008658">
    <property type="term" value="F:penicillin binding"/>
    <property type="evidence" value="ECO:0007669"/>
    <property type="project" value="InterPro"/>
</dbReference>
<evidence type="ECO:0000256" key="5">
    <source>
        <dbReference type="ARBA" id="ARBA00022670"/>
    </source>
</evidence>
<dbReference type="InterPro" id="IPR005311">
    <property type="entry name" value="PBP_dimer"/>
</dbReference>
<evidence type="ECO:0000256" key="12">
    <source>
        <dbReference type="ARBA" id="ARBA00023316"/>
    </source>
</evidence>
<evidence type="ECO:0000256" key="3">
    <source>
        <dbReference type="ARBA" id="ARBA00022475"/>
    </source>
</evidence>
<keyword evidence="10 13" id="KW-1133">Transmembrane helix</keyword>
<dbReference type="GO" id="GO:0071555">
    <property type="term" value="P:cell wall organization"/>
    <property type="evidence" value="ECO:0007669"/>
    <property type="project" value="UniProtKB-KW"/>
</dbReference>
<reference evidence="16 17" key="1">
    <citation type="journal article" date="2016" name="Nat. Commun.">
        <title>Thousands of microbial genomes shed light on interconnected biogeochemical processes in an aquifer system.</title>
        <authorList>
            <person name="Anantharaman K."/>
            <person name="Brown C.T."/>
            <person name="Hug L.A."/>
            <person name="Sharon I."/>
            <person name="Castelle C.J."/>
            <person name="Probst A.J."/>
            <person name="Thomas B.C."/>
            <person name="Singh A."/>
            <person name="Wilkins M.J."/>
            <person name="Karaoz U."/>
            <person name="Brodie E.L."/>
            <person name="Williams K.H."/>
            <person name="Hubbard S.S."/>
            <person name="Banfield J.F."/>
        </authorList>
    </citation>
    <scope>NUCLEOTIDE SEQUENCE [LARGE SCALE GENOMIC DNA]</scope>
</reference>
<keyword evidence="3" id="KW-1003">Cell membrane</keyword>
<keyword evidence="7" id="KW-0378">Hydrolase</keyword>
<evidence type="ECO:0000259" key="14">
    <source>
        <dbReference type="Pfam" id="PF00905"/>
    </source>
</evidence>
<comment type="subcellular location">
    <subcellularLocation>
        <location evidence="2">Cell membrane</location>
    </subcellularLocation>
    <subcellularLocation>
        <location evidence="1">Membrane</location>
        <topology evidence="1">Single-pass membrane protein</topology>
    </subcellularLocation>
</comment>
<dbReference type="AlphaFoldDB" id="A0A1F5SZG6"/>
<evidence type="ECO:0000256" key="8">
    <source>
        <dbReference type="ARBA" id="ARBA00022960"/>
    </source>
</evidence>
<dbReference type="SUPFAM" id="SSF56519">
    <property type="entry name" value="Penicillin binding protein dimerisation domain"/>
    <property type="match status" value="1"/>
</dbReference>
<evidence type="ECO:0000313" key="17">
    <source>
        <dbReference type="Proteomes" id="UP000179001"/>
    </source>
</evidence>
<evidence type="ECO:0000256" key="7">
    <source>
        <dbReference type="ARBA" id="ARBA00022801"/>
    </source>
</evidence>
<dbReference type="GO" id="GO:0009002">
    <property type="term" value="F:serine-type D-Ala-D-Ala carboxypeptidase activity"/>
    <property type="evidence" value="ECO:0007669"/>
    <property type="project" value="InterPro"/>
</dbReference>
<dbReference type="InterPro" id="IPR012338">
    <property type="entry name" value="Beta-lactam/transpept-like"/>
</dbReference>
<keyword evidence="8" id="KW-0133">Cell shape</keyword>
<feature type="transmembrane region" description="Helical" evidence="13">
    <location>
        <begin position="64"/>
        <end position="84"/>
    </location>
</feature>
<dbReference type="InterPro" id="IPR017790">
    <property type="entry name" value="Penicillin-binding_protein_2"/>
</dbReference>
<dbReference type="Gene3D" id="3.90.1310.10">
    <property type="entry name" value="Penicillin-binding protein 2a (Domain 2)"/>
    <property type="match status" value="2"/>
</dbReference>
<evidence type="ECO:0000259" key="15">
    <source>
        <dbReference type="Pfam" id="PF03717"/>
    </source>
</evidence>
<evidence type="ECO:0000256" key="13">
    <source>
        <dbReference type="SAM" id="Phobius"/>
    </source>
</evidence>
<keyword evidence="11 13" id="KW-0472">Membrane</keyword>
<keyword evidence="9" id="KW-0573">Peptidoglycan synthesis</keyword>
<feature type="domain" description="Penicillin-binding protein dimerisation" evidence="15">
    <location>
        <begin position="243"/>
        <end position="305"/>
    </location>
</feature>
<dbReference type="Gene3D" id="3.40.710.10">
    <property type="entry name" value="DD-peptidase/beta-lactamase superfamily"/>
    <property type="match status" value="1"/>
</dbReference>
<feature type="domain" description="Penicillin-binding protein dimerisation" evidence="15">
    <location>
        <begin position="107"/>
        <end position="222"/>
    </location>
</feature>
<keyword evidence="5" id="KW-0645">Protease</keyword>
<proteinExistence type="predicted"/>
<comment type="caution">
    <text evidence="16">The sequence shown here is derived from an EMBL/GenBank/DDBJ whole genome shotgun (WGS) entry which is preliminary data.</text>
</comment>
<sequence length="685" mass="77279">MDEKNNNQNPEEELFFVPKVELKDCRLSKKRSYDWVEETFISDHPNDIPDTNNYIGLALTARKLNLFFIILFLGVFVLFTRSAYLQVVQGEHYYELAENNRIRVYHIQSPRGIIYDRNHIQLVENIPDFSLYITPVDFPKEDNERKLISGQLATYFSDIPDLETELDSILIVNREKREYYQEHILVQHIEYETALKLKLLTADMPGVNIGMSNQRNYLMSKNLSLSPEDQQNKEIKFDSVYFYNSLSHLLGYVGKINENEFDELYPQGYLFNDIIGKTGLEKSYEPVLRGKYGRKQVEVDSFGKEKKIIAQDEVEKGDNLVLSIDYNVQSKLEQLLRDTLAKESLSKGVVIAMNPQNGEVMGLVSLPSYNNNDFSSGISTEQYQRLLDEKSNPLFNRAVSGEYPSGSTIKPVIAASALEEGIINATTSFSSTGGIRISQWFFPDWKAGGHGLTNVKKALADSVNTFFYIIGGGYNDFVGLGAQKLKEYGLKFGLDNLTGIDLPGESTGFLPSPEWKEEEKNEAWYIGDTYHMAIGQGDVLVTPLQVANYTAYFANGSTLYKPRLVKSIISSDTGIETKILPEVLATNVVSPSTTEIVRQGMRQTITLGSARSLSALPVSVAGKTGTAQWGTDKVPHAWFTSFAPYENPELVLTILIEEGEEGSVTAVPIAREFYNWYFGYYKLLQ</sequence>
<evidence type="ECO:0000256" key="11">
    <source>
        <dbReference type="ARBA" id="ARBA00023136"/>
    </source>
</evidence>
<evidence type="ECO:0000256" key="1">
    <source>
        <dbReference type="ARBA" id="ARBA00004167"/>
    </source>
</evidence>
<organism evidence="16 17">
    <name type="scientific">Candidatus Falkowbacteria bacterium RIFOXYC2_FULL_36_12</name>
    <dbReference type="NCBI Taxonomy" id="1798002"/>
    <lineage>
        <taxon>Bacteria</taxon>
        <taxon>Candidatus Falkowiibacteriota</taxon>
    </lineage>
</organism>
<dbReference type="Proteomes" id="UP000179001">
    <property type="component" value="Unassembled WGS sequence"/>
</dbReference>
<protein>
    <submittedName>
        <fullName evidence="16">Penicillin-binding protein 2</fullName>
    </submittedName>
</protein>
<dbReference type="STRING" id="1798002.A2478_03995"/>
<dbReference type="PANTHER" id="PTHR30627:SF2">
    <property type="entry name" value="PEPTIDOGLYCAN D,D-TRANSPEPTIDASE MRDA"/>
    <property type="match status" value="1"/>
</dbReference>
<dbReference type="GO" id="GO:0006508">
    <property type="term" value="P:proteolysis"/>
    <property type="evidence" value="ECO:0007669"/>
    <property type="project" value="UniProtKB-KW"/>
</dbReference>
<evidence type="ECO:0000256" key="2">
    <source>
        <dbReference type="ARBA" id="ARBA00004236"/>
    </source>
</evidence>
<dbReference type="Pfam" id="PF00905">
    <property type="entry name" value="Transpeptidase"/>
    <property type="match status" value="1"/>
</dbReference>
<evidence type="ECO:0000256" key="9">
    <source>
        <dbReference type="ARBA" id="ARBA00022984"/>
    </source>
</evidence>
<evidence type="ECO:0000313" key="16">
    <source>
        <dbReference type="EMBL" id="OGF31621.1"/>
    </source>
</evidence>
<dbReference type="InterPro" id="IPR050515">
    <property type="entry name" value="Beta-lactam/transpept"/>
</dbReference>
<dbReference type="NCBIfam" id="TIGR03423">
    <property type="entry name" value="pbp2_mrdA"/>
    <property type="match status" value="1"/>
</dbReference>
<keyword evidence="4" id="KW-0997">Cell inner membrane</keyword>
<dbReference type="PANTHER" id="PTHR30627">
    <property type="entry name" value="PEPTIDOGLYCAN D,D-TRANSPEPTIDASE"/>
    <property type="match status" value="1"/>
</dbReference>